<reference evidence="2" key="1">
    <citation type="submission" date="2015-07" db="EMBL/GenBank/DDBJ databases">
        <authorList>
            <person name="Rodrigo-Torres Lidia"/>
            <person name="Arahal R.David."/>
        </authorList>
    </citation>
    <scope>NUCLEOTIDE SEQUENCE [LARGE SCALE GENOMIC DNA]</scope>
    <source>
        <strain evidence="2">CECT 5096</strain>
    </source>
</reference>
<accession>A0A0M7AXB1</accession>
<name>A0A0M7AXB1_9HYPH</name>
<dbReference type="EMBL" id="CXWC01000016">
    <property type="protein sequence ID" value="CTQ78810.1"/>
    <property type="molecule type" value="Genomic_DNA"/>
</dbReference>
<proteinExistence type="predicted"/>
<dbReference type="Proteomes" id="UP000049983">
    <property type="component" value="Unassembled WGS sequence"/>
</dbReference>
<keyword evidence="2" id="KW-1185">Reference proteome</keyword>
<dbReference type="AlphaFoldDB" id="A0A0M7AXB1"/>
<dbReference type="STRING" id="311410.LA5095_05487"/>
<gene>
    <name evidence="1" type="ORF">LA5096_05841</name>
</gene>
<protein>
    <submittedName>
        <fullName evidence="1">Uncharacterized protein</fullName>
    </submittedName>
</protein>
<evidence type="ECO:0000313" key="2">
    <source>
        <dbReference type="Proteomes" id="UP000049983"/>
    </source>
</evidence>
<sequence length="77" mass="8551">MRYEDNIDAAVLALDTARQLLSDEIRDYPTPVSGCDAQYNHLLSKRTQITKALSVLQTDVFVPTPRTLVEGSGVESR</sequence>
<evidence type="ECO:0000313" key="1">
    <source>
        <dbReference type="EMBL" id="CTQ78810.1"/>
    </source>
</evidence>
<organism evidence="1 2">
    <name type="scientific">Roseibium album</name>
    <dbReference type="NCBI Taxonomy" id="311410"/>
    <lineage>
        <taxon>Bacteria</taxon>
        <taxon>Pseudomonadati</taxon>
        <taxon>Pseudomonadota</taxon>
        <taxon>Alphaproteobacteria</taxon>
        <taxon>Hyphomicrobiales</taxon>
        <taxon>Stappiaceae</taxon>
        <taxon>Roseibium</taxon>
    </lineage>
</organism>